<dbReference type="SUPFAM" id="SSF53474">
    <property type="entry name" value="alpha/beta-Hydrolases"/>
    <property type="match status" value="1"/>
</dbReference>
<protein>
    <recommendedName>
        <fullName evidence="3">Esterase</fullName>
    </recommendedName>
</protein>
<evidence type="ECO:0000313" key="2">
    <source>
        <dbReference type="Proteomes" id="UP000825483"/>
    </source>
</evidence>
<comment type="caution">
    <text evidence="1">The sequence shown here is derived from an EMBL/GenBank/DDBJ whole genome shotgun (WGS) entry which is preliminary data.</text>
</comment>
<sequence>MRHKTLSSTIDGREVLFFVEPGAEVLLVQPVDSHDLEEMPSEVEYIETNATKPFVLVAVKIKRWNDELTPWPSPPVFGKIPFGSGAETTLHFIEKIVDGIRNGSCGLPVADLSPAAVFLGGYSLAGLFALWAAYNSENLDGIVAASPSVWYKDWLDFSRSHSCHTPKVYLSLGDKESHSKNKLMATVADAIAVQKTILDNQGVVSTMVWNPGNHFTDNGVRTAKGFVWLME</sequence>
<evidence type="ECO:0000313" key="1">
    <source>
        <dbReference type="EMBL" id="GJG59173.1"/>
    </source>
</evidence>
<dbReference type="Gene3D" id="3.40.50.1820">
    <property type="entry name" value="alpha/beta hydrolase"/>
    <property type="match status" value="1"/>
</dbReference>
<dbReference type="RefSeq" id="WP_223928852.1">
    <property type="nucleotide sequence ID" value="NZ_BPTU01000001.1"/>
</dbReference>
<proteinExistence type="predicted"/>
<accession>A0A9R1CAP9</accession>
<dbReference type="Proteomes" id="UP000825483">
    <property type="component" value="Unassembled WGS sequence"/>
</dbReference>
<dbReference type="InterPro" id="IPR029058">
    <property type="entry name" value="AB_hydrolase_fold"/>
</dbReference>
<reference evidence="1" key="1">
    <citation type="journal article" date="2022" name="Int. J. Syst. Evol. Microbiol.">
        <title>Prevotella lacticifex sp. nov., isolated from the rumen of cows.</title>
        <authorList>
            <person name="Shinkai T."/>
            <person name="Ikeyama N."/>
            <person name="Kumagai M."/>
            <person name="Ohmori H."/>
            <person name="Sakamoto M."/>
            <person name="Ohkuma M."/>
            <person name="Mitsumori M."/>
        </authorList>
    </citation>
    <scope>NUCLEOTIDE SEQUENCE</scope>
    <source>
        <strain evidence="1">R5076</strain>
    </source>
</reference>
<gene>
    <name evidence="1" type="ORF">PRLR5076_20240</name>
</gene>
<evidence type="ECO:0008006" key="3">
    <source>
        <dbReference type="Google" id="ProtNLM"/>
    </source>
</evidence>
<organism evidence="1 2">
    <name type="scientific">Prevotella lacticifex</name>
    <dbReference type="NCBI Taxonomy" id="2854755"/>
    <lineage>
        <taxon>Bacteria</taxon>
        <taxon>Pseudomonadati</taxon>
        <taxon>Bacteroidota</taxon>
        <taxon>Bacteroidia</taxon>
        <taxon>Bacteroidales</taxon>
        <taxon>Prevotellaceae</taxon>
        <taxon>Prevotella</taxon>
    </lineage>
</organism>
<dbReference type="AlphaFoldDB" id="A0A9R1CAP9"/>
<dbReference type="GeneID" id="72466789"/>
<keyword evidence="2" id="KW-1185">Reference proteome</keyword>
<name>A0A9R1CAP9_9BACT</name>
<dbReference type="EMBL" id="BPUB01000002">
    <property type="protein sequence ID" value="GJG59173.1"/>
    <property type="molecule type" value="Genomic_DNA"/>
</dbReference>